<organism evidence="1 2">
    <name type="scientific">Candidatus Muproteobacteria bacterium RBG_16_64_11</name>
    <dbReference type="NCBI Taxonomy" id="1817758"/>
    <lineage>
        <taxon>Bacteria</taxon>
        <taxon>Pseudomonadati</taxon>
        <taxon>Pseudomonadota</taxon>
        <taxon>Candidatus Muproteobacteria</taxon>
    </lineage>
</organism>
<evidence type="ECO:0008006" key="3">
    <source>
        <dbReference type="Google" id="ProtNLM"/>
    </source>
</evidence>
<proteinExistence type="predicted"/>
<protein>
    <recommendedName>
        <fullName evidence="3">CopG family transcriptional regulator</fullName>
    </recommendedName>
</protein>
<name>A0A1F6TEE7_9PROT</name>
<dbReference type="AlphaFoldDB" id="A0A1F6TEE7"/>
<evidence type="ECO:0000313" key="2">
    <source>
        <dbReference type="Proteomes" id="UP000177925"/>
    </source>
</evidence>
<reference evidence="1 2" key="1">
    <citation type="journal article" date="2016" name="Nat. Commun.">
        <title>Thousands of microbial genomes shed light on interconnected biogeochemical processes in an aquifer system.</title>
        <authorList>
            <person name="Anantharaman K."/>
            <person name="Brown C.T."/>
            <person name="Hug L.A."/>
            <person name="Sharon I."/>
            <person name="Castelle C.J."/>
            <person name="Probst A.J."/>
            <person name="Thomas B.C."/>
            <person name="Singh A."/>
            <person name="Wilkins M.J."/>
            <person name="Karaoz U."/>
            <person name="Brodie E.L."/>
            <person name="Williams K.H."/>
            <person name="Hubbard S.S."/>
            <person name="Banfield J.F."/>
        </authorList>
    </citation>
    <scope>NUCLEOTIDE SEQUENCE [LARGE SCALE GENOMIC DNA]</scope>
</reference>
<gene>
    <name evidence="1" type="ORF">A2150_03535</name>
</gene>
<dbReference type="EMBL" id="MFSS01000053">
    <property type="protein sequence ID" value="OGI43500.1"/>
    <property type="molecule type" value="Genomic_DNA"/>
</dbReference>
<comment type="caution">
    <text evidence="1">The sequence shown here is derived from an EMBL/GenBank/DDBJ whole genome shotgun (WGS) entry which is preliminary data.</text>
</comment>
<evidence type="ECO:0000313" key="1">
    <source>
        <dbReference type="EMBL" id="OGI43500.1"/>
    </source>
</evidence>
<sequence length="82" mass="9065">MTTLEVKLNLPDSLAKEAANLGLLEPEALQAMLREAVRSRRLAQLAEARRKIAASGVPPLTMEEIQAEIETDRIERRTKNAG</sequence>
<dbReference type="Proteomes" id="UP000177925">
    <property type="component" value="Unassembled WGS sequence"/>
</dbReference>
<accession>A0A1F6TEE7</accession>